<name>D1ACK3_THECD</name>
<dbReference type="eggNOG" id="ENOG5032TUF">
    <property type="taxonomic scope" value="Bacteria"/>
</dbReference>
<sequence length="204" mass="22650">MQLIEEEQGSRSGPRPKAGKMDPVTLLEEAVLDLERHAAAAGWDAPPRLYALVESAELLRREPALAERFHLSEDENTLVVLEQEALPHSHSIEEALARIAWPPTVAGCALVIERIILPPDVEEEMPEDEAAALEWAASHPRHDDVRIVVGVLRDGERHSVLRVRRHDTDEEVLSGPDLVPALADQLAATLEPDLPEEPEQAERR</sequence>
<dbReference type="STRING" id="471852.Tcur_3729"/>
<proteinExistence type="predicted"/>
<evidence type="ECO:0000256" key="1">
    <source>
        <dbReference type="SAM" id="MobiDB-lite"/>
    </source>
</evidence>
<dbReference type="NCBIfam" id="NF040618">
    <property type="entry name" value="PPA1309_fam"/>
    <property type="match status" value="1"/>
</dbReference>
<accession>D1ACK3</accession>
<protein>
    <submittedName>
        <fullName evidence="2">Uncharacterized protein</fullName>
    </submittedName>
</protein>
<keyword evidence="3" id="KW-1185">Reference proteome</keyword>
<gene>
    <name evidence="2" type="ordered locus">Tcur_3729</name>
</gene>
<evidence type="ECO:0000313" key="2">
    <source>
        <dbReference type="EMBL" id="ACY99262.1"/>
    </source>
</evidence>
<feature type="region of interest" description="Disordered" evidence="1">
    <location>
        <begin position="1"/>
        <end position="22"/>
    </location>
</feature>
<organism evidence="2 3">
    <name type="scientific">Thermomonospora curvata (strain ATCC 19995 / DSM 43183 / JCM 3096 / KCTC 9072 / NBRC 15933 / NCIMB 10081 / Henssen B9)</name>
    <dbReference type="NCBI Taxonomy" id="471852"/>
    <lineage>
        <taxon>Bacteria</taxon>
        <taxon>Bacillati</taxon>
        <taxon>Actinomycetota</taxon>
        <taxon>Actinomycetes</taxon>
        <taxon>Streptosporangiales</taxon>
        <taxon>Thermomonosporaceae</taxon>
        <taxon>Thermomonospora</taxon>
    </lineage>
</organism>
<dbReference type="KEGG" id="tcu:Tcur_3729"/>
<evidence type="ECO:0000313" key="3">
    <source>
        <dbReference type="Proteomes" id="UP000001918"/>
    </source>
</evidence>
<dbReference type="HOGENOM" id="CLU_094573_0_0_11"/>
<dbReference type="AlphaFoldDB" id="D1ACK3"/>
<dbReference type="EMBL" id="CP001738">
    <property type="protein sequence ID" value="ACY99262.1"/>
    <property type="molecule type" value="Genomic_DNA"/>
</dbReference>
<reference evidence="2 3" key="1">
    <citation type="journal article" date="2011" name="Stand. Genomic Sci.">
        <title>Complete genome sequence of Thermomonospora curvata type strain (B9).</title>
        <authorList>
            <person name="Chertkov O."/>
            <person name="Sikorski J."/>
            <person name="Nolan M."/>
            <person name="Lapidus A."/>
            <person name="Lucas S."/>
            <person name="Del Rio T.G."/>
            <person name="Tice H."/>
            <person name="Cheng J.F."/>
            <person name="Goodwin L."/>
            <person name="Pitluck S."/>
            <person name="Liolios K."/>
            <person name="Ivanova N."/>
            <person name="Mavromatis K."/>
            <person name="Mikhailova N."/>
            <person name="Ovchinnikova G."/>
            <person name="Pati A."/>
            <person name="Chen A."/>
            <person name="Palaniappan K."/>
            <person name="Djao O.D."/>
            <person name="Land M."/>
            <person name="Hauser L."/>
            <person name="Chang Y.J."/>
            <person name="Jeffries C.D."/>
            <person name="Brettin T."/>
            <person name="Han C."/>
            <person name="Detter J.C."/>
            <person name="Rohde M."/>
            <person name="Goker M."/>
            <person name="Woyke T."/>
            <person name="Bristow J."/>
            <person name="Eisen J.A."/>
            <person name="Markowitz V."/>
            <person name="Hugenholtz P."/>
            <person name="Klenk H.P."/>
            <person name="Kyrpides N.C."/>
        </authorList>
    </citation>
    <scope>NUCLEOTIDE SEQUENCE [LARGE SCALE GENOMIC DNA]</scope>
    <source>
        <strain evidence="3">ATCC 19995 / DSM 43183 / JCM 3096 / KCTC 9072 / NBRC 15933 / NCIMB 10081 / Henssen B9</strain>
    </source>
</reference>
<dbReference type="InterPro" id="IPR047681">
    <property type="entry name" value="PPA1309-like"/>
</dbReference>
<dbReference type="Proteomes" id="UP000001918">
    <property type="component" value="Chromosome"/>
</dbReference>